<evidence type="ECO:0000313" key="14">
    <source>
        <dbReference type="EMBL" id="MBI1755710.1"/>
    </source>
</evidence>
<comment type="cofactor">
    <cofactor evidence="1">
        <name>Zn(2+)</name>
        <dbReference type="ChEBI" id="CHEBI:29105"/>
    </cofactor>
</comment>
<dbReference type="GO" id="GO:0008237">
    <property type="term" value="F:metallopeptidase activity"/>
    <property type="evidence" value="ECO:0007669"/>
    <property type="project" value="UniProtKB-KW"/>
</dbReference>
<dbReference type="Proteomes" id="UP000727962">
    <property type="component" value="Unassembled WGS sequence"/>
</dbReference>
<comment type="subcellular location">
    <subcellularLocation>
        <location evidence="2">Cell membrane</location>
        <topology evidence="2">Multi-pass membrane protein</topology>
    </subcellularLocation>
</comment>
<dbReference type="InterPro" id="IPR052348">
    <property type="entry name" value="Metallopeptidase_M50B"/>
</dbReference>
<evidence type="ECO:0000256" key="5">
    <source>
        <dbReference type="ARBA" id="ARBA00022670"/>
    </source>
</evidence>
<dbReference type="InterPro" id="IPR044537">
    <property type="entry name" value="Rip2-like"/>
</dbReference>
<feature type="transmembrane region" description="Helical" evidence="13">
    <location>
        <begin position="166"/>
        <end position="184"/>
    </location>
</feature>
<evidence type="ECO:0000256" key="9">
    <source>
        <dbReference type="ARBA" id="ARBA00022833"/>
    </source>
</evidence>
<keyword evidence="10 13" id="KW-1133">Transmembrane helix</keyword>
<dbReference type="EMBL" id="JACOSL010000006">
    <property type="protein sequence ID" value="MBI1755710.1"/>
    <property type="molecule type" value="Genomic_DNA"/>
</dbReference>
<dbReference type="PANTHER" id="PTHR35864:SF1">
    <property type="entry name" value="ZINC METALLOPROTEASE YWHC-RELATED"/>
    <property type="match status" value="1"/>
</dbReference>
<keyword evidence="9" id="KW-0862">Zinc</keyword>
<evidence type="ECO:0000313" key="15">
    <source>
        <dbReference type="Proteomes" id="UP000727962"/>
    </source>
</evidence>
<keyword evidence="7" id="KW-0479">Metal-binding</keyword>
<evidence type="ECO:0000256" key="3">
    <source>
        <dbReference type="ARBA" id="ARBA00007931"/>
    </source>
</evidence>
<reference evidence="14" key="1">
    <citation type="submission" date="2020-07" db="EMBL/GenBank/DDBJ databases">
        <title>Huge and variable diversity of episymbiotic CPR bacteria and DPANN archaea in groundwater ecosystems.</title>
        <authorList>
            <person name="He C.Y."/>
            <person name="Keren R."/>
            <person name="Whittaker M."/>
            <person name="Farag I.F."/>
            <person name="Doudna J."/>
            <person name="Cate J.H.D."/>
            <person name="Banfield J.F."/>
        </authorList>
    </citation>
    <scope>NUCLEOTIDE SEQUENCE</scope>
    <source>
        <strain evidence="14">NC_groundwater_17_Pr7_B-0.1um_64_12</strain>
    </source>
</reference>
<gene>
    <name evidence="14" type="ORF">HYR64_01210</name>
</gene>
<evidence type="ECO:0000256" key="11">
    <source>
        <dbReference type="ARBA" id="ARBA00023049"/>
    </source>
</evidence>
<sequence length="212" mass="22940">MSQGFDINVFVLQLVVILMGLSLHEFSHAYFADLAGDPTPRMMGRVTLNPLKHLDPIGTIMLIFTSLSGIGFGWGKPVMVDPRRMRNPRWDHFISVAAGPASNLLQAVVYAGVLRLTGAPGYLGVFLLFGVYINLGLAVFNLVPLGPLDGHWLAGAFLPEPARTHWYIFNRTYGSFALLALIFIPGSNGSLISQIVGPVVMNLASHLLGVNG</sequence>
<feature type="transmembrane region" description="Helical" evidence="13">
    <location>
        <begin position="53"/>
        <end position="74"/>
    </location>
</feature>
<dbReference type="PANTHER" id="PTHR35864">
    <property type="entry name" value="ZINC METALLOPROTEASE MJ0611-RELATED"/>
    <property type="match status" value="1"/>
</dbReference>
<dbReference type="CDD" id="cd06158">
    <property type="entry name" value="S2P-M50_like_1"/>
    <property type="match status" value="1"/>
</dbReference>
<keyword evidence="8" id="KW-0378">Hydrolase</keyword>
<comment type="similarity">
    <text evidence="3">Belongs to the peptidase M50B family.</text>
</comment>
<feature type="transmembrane region" description="Helical" evidence="13">
    <location>
        <begin position="12"/>
        <end position="32"/>
    </location>
</feature>
<dbReference type="GO" id="GO:0006508">
    <property type="term" value="P:proteolysis"/>
    <property type="evidence" value="ECO:0007669"/>
    <property type="project" value="UniProtKB-KW"/>
</dbReference>
<evidence type="ECO:0000256" key="7">
    <source>
        <dbReference type="ARBA" id="ARBA00022723"/>
    </source>
</evidence>
<evidence type="ECO:0000256" key="10">
    <source>
        <dbReference type="ARBA" id="ARBA00022989"/>
    </source>
</evidence>
<accession>A0A931LVM5</accession>
<organism evidence="14 15">
    <name type="scientific">Fimbriimonas ginsengisoli</name>
    <dbReference type="NCBI Taxonomy" id="1005039"/>
    <lineage>
        <taxon>Bacteria</taxon>
        <taxon>Bacillati</taxon>
        <taxon>Armatimonadota</taxon>
        <taxon>Fimbriimonadia</taxon>
        <taxon>Fimbriimonadales</taxon>
        <taxon>Fimbriimonadaceae</taxon>
        <taxon>Fimbriimonas</taxon>
    </lineage>
</organism>
<dbReference type="AlphaFoldDB" id="A0A931LVM5"/>
<evidence type="ECO:0000256" key="1">
    <source>
        <dbReference type="ARBA" id="ARBA00001947"/>
    </source>
</evidence>
<keyword evidence="11" id="KW-0482">Metalloprotease</keyword>
<name>A0A931LVM5_FIMGI</name>
<protein>
    <submittedName>
        <fullName evidence="14">Site-2 protease family protein</fullName>
    </submittedName>
</protein>
<feature type="transmembrane region" description="Helical" evidence="13">
    <location>
        <begin position="125"/>
        <end position="146"/>
    </location>
</feature>
<evidence type="ECO:0000256" key="2">
    <source>
        <dbReference type="ARBA" id="ARBA00004651"/>
    </source>
</evidence>
<evidence type="ECO:0000256" key="6">
    <source>
        <dbReference type="ARBA" id="ARBA00022692"/>
    </source>
</evidence>
<keyword evidence="4" id="KW-1003">Cell membrane</keyword>
<feature type="transmembrane region" description="Helical" evidence="13">
    <location>
        <begin position="94"/>
        <end position="113"/>
    </location>
</feature>
<dbReference type="GO" id="GO:0046872">
    <property type="term" value="F:metal ion binding"/>
    <property type="evidence" value="ECO:0007669"/>
    <property type="project" value="UniProtKB-KW"/>
</dbReference>
<evidence type="ECO:0000256" key="13">
    <source>
        <dbReference type="SAM" id="Phobius"/>
    </source>
</evidence>
<comment type="caution">
    <text evidence="14">The sequence shown here is derived from an EMBL/GenBank/DDBJ whole genome shotgun (WGS) entry which is preliminary data.</text>
</comment>
<evidence type="ECO:0000256" key="12">
    <source>
        <dbReference type="ARBA" id="ARBA00023136"/>
    </source>
</evidence>
<proteinExistence type="inferred from homology"/>
<evidence type="ECO:0000256" key="8">
    <source>
        <dbReference type="ARBA" id="ARBA00022801"/>
    </source>
</evidence>
<evidence type="ECO:0000256" key="4">
    <source>
        <dbReference type="ARBA" id="ARBA00022475"/>
    </source>
</evidence>
<keyword evidence="6 13" id="KW-0812">Transmembrane</keyword>
<keyword evidence="5 14" id="KW-0645">Protease</keyword>
<dbReference type="GO" id="GO:0005886">
    <property type="term" value="C:plasma membrane"/>
    <property type="evidence" value="ECO:0007669"/>
    <property type="project" value="UniProtKB-SubCell"/>
</dbReference>
<keyword evidence="12 13" id="KW-0472">Membrane</keyword>